<protein>
    <submittedName>
        <fullName evidence="2">Uncharacterized protein</fullName>
    </submittedName>
</protein>
<feature type="region of interest" description="Disordered" evidence="1">
    <location>
        <begin position="27"/>
        <end position="73"/>
    </location>
</feature>
<keyword evidence="3" id="KW-1185">Reference proteome</keyword>
<name>A0ABN8J4N8_9NEOP</name>
<accession>A0ABN8J4N8</accession>
<organism evidence="2 3">
    <name type="scientific">Iphiclides podalirius</name>
    <name type="common">scarce swallowtail</name>
    <dbReference type="NCBI Taxonomy" id="110791"/>
    <lineage>
        <taxon>Eukaryota</taxon>
        <taxon>Metazoa</taxon>
        <taxon>Ecdysozoa</taxon>
        <taxon>Arthropoda</taxon>
        <taxon>Hexapoda</taxon>
        <taxon>Insecta</taxon>
        <taxon>Pterygota</taxon>
        <taxon>Neoptera</taxon>
        <taxon>Endopterygota</taxon>
        <taxon>Lepidoptera</taxon>
        <taxon>Glossata</taxon>
        <taxon>Ditrysia</taxon>
        <taxon>Papilionoidea</taxon>
        <taxon>Papilionidae</taxon>
        <taxon>Papilioninae</taxon>
        <taxon>Iphiclides</taxon>
    </lineage>
</organism>
<gene>
    <name evidence="2" type="ORF">IPOD504_LOCUS16988</name>
</gene>
<sequence>MWVRRGARAMRRPVINCAPMLSPAAGHAAGCPLINSEEPLPSTPAPGLHAQPDAPPAHSPRFEGTQDRPLVPATRARVEYEGGIGAS</sequence>
<evidence type="ECO:0000313" key="3">
    <source>
        <dbReference type="Proteomes" id="UP000837857"/>
    </source>
</evidence>
<dbReference type="EMBL" id="OW152820">
    <property type="protein sequence ID" value="CAH2075661.1"/>
    <property type="molecule type" value="Genomic_DNA"/>
</dbReference>
<evidence type="ECO:0000256" key="1">
    <source>
        <dbReference type="SAM" id="MobiDB-lite"/>
    </source>
</evidence>
<evidence type="ECO:0000313" key="2">
    <source>
        <dbReference type="EMBL" id="CAH2075661.1"/>
    </source>
</evidence>
<dbReference type="Proteomes" id="UP000837857">
    <property type="component" value="Chromosome 8"/>
</dbReference>
<proteinExistence type="predicted"/>
<feature type="non-terminal residue" evidence="2">
    <location>
        <position position="1"/>
    </location>
</feature>
<reference evidence="2" key="1">
    <citation type="submission" date="2022-03" db="EMBL/GenBank/DDBJ databases">
        <authorList>
            <person name="Martin H S."/>
        </authorList>
    </citation>
    <scope>NUCLEOTIDE SEQUENCE</scope>
</reference>